<dbReference type="Pfam" id="PF13967">
    <property type="entry name" value="RSN1_TM"/>
    <property type="match status" value="1"/>
</dbReference>
<feature type="compositionally biased region" description="Polar residues" evidence="7">
    <location>
        <begin position="789"/>
        <end position="804"/>
    </location>
</feature>
<name>A0AAV5QGB0_9ASCO</name>
<dbReference type="InterPro" id="IPR032880">
    <property type="entry name" value="CSC1/OSCA1-like_N"/>
</dbReference>
<dbReference type="AlphaFoldDB" id="A0AAV5QGB0"/>
<evidence type="ECO:0000259" key="11">
    <source>
        <dbReference type="Pfam" id="PF14703"/>
    </source>
</evidence>
<dbReference type="PANTHER" id="PTHR13018:SF5">
    <property type="entry name" value="RE44586P"/>
    <property type="match status" value="1"/>
</dbReference>
<dbReference type="InterPro" id="IPR003864">
    <property type="entry name" value="CSC1/OSCA1-like_7TM"/>
</dbReference>
<sequence length="945" mass="107860">MLSYSSNIDETRSHKSDSKIPDIQRPAARMIRTQLIIAVVLGLLNFTMFCFLRKKFPKLYCARILKRSGLPYIPKNSLFKWVKVVVHDINEKQILEHAGLDAFVFLNFFKMAIKILAACSFFGFFVISPIRYHYTGGYDQGDDLKRSAGNGGANSPEEYEGYLWMYVVFTYTFTIAIVWTLYRQTNHVLSVRQEYLGKQNSITDRTIKLSGIPPDLRNEIKLAKHIESLNIGKVFSVVICREWKPLNKLFDQRKKKLQQLEKQWSAYLTQLDINLKKDFSFQGLDNGIFALKKSINEPYIDEAVDYPSTIEHIINGLSNGANYGNDENDDFDEESELLNRRVTYSNSIHNIDDANSTISAGVINLAQSQLELKRPKIRIGWLRPKKVDAINYLTDQLNSIDSQIRKSRLEYYSPTPTAFITMESVASAQMMAQAVLDPHANFLTTELAPAPHDVLWGNVCLSRKERLAKSYHITIIICIISIALIFPVTYLAALLNTKTISKFFPELGEFLKNHKLVKNFVTGLLPTYIFTLLNVIIPFLFVLLSSKQGFVSHGEQELSSVSKNFFYLFVNMFLVFTLAGTASNYWSFLSDTTKIAKQLATSLRDLSLFYVDLIIFQGLGMFPFKLLLFGATFKFPFFYSSCTTPREFKTLYNPPIFNFGLALPQPLLILIITIIYSVMSTKILISGLVYFIIGYYVYKYQLMYSMVHPPHSTGKVWPMVFRRIILGLLIFQLTMAGLLALQNGFILAISLTPLPFITFGFLYDFQKHFAPLSYFIALRSINQNDSLESQSRYSETPETLASESSDNDKHGKASIEPGTIQDVISENEDFGIASSDLGHNILEQNASFSSEFLSSTDSNRFDFSRNQKKSNHFGKSNAYPHLKSVSRAPMGEKTLDEIREKNSTYEYPYLIQCLDGPWIAFDGNEIVMLNDGITTHKKIEFFEWE</sequence>
<evidence type="ECO:0000256" key="6">
    <source>
        <dbReference type="ARBA" id="ARBA00023136"/>
    </source>
</evidence>
<dbReference type="PANTHER" id="PTHR13018">
    <property type="entry name" value="PROBABLE MEMBRANE PROTEIN DUF221-RELATED"/>
    <property type="match status" value="1"/>
</dbReference>
<comment type="subcellular location">
    <subcellularLocation>
        <location evidence="1">Membrane</location>
        <topology evidence="1">Multi-pass membrane protein</topology>
    </subcellularLocation>
</comment>
<dbReference type="InterPro" id="IPR045122">
    <property type="entry name" value="Csc1-like"/>
</dbReference>
<dbReference type="GeneID" id="90071474"/>
<evidence type="ECO:0000313" key="12">
    <source>
        <dbReference type="EMBL" id="GMM33495.1"/>
    </source>
</evidence>
<feature type="region of interest" description="Disordered" evidence="7">
    <location>
        <begin position="789"/>
        <end position="818"/>
    </location>
</feature>
<reference evidence="12 13" key="1">
    <citation type="journal article" date="2023" name="Elife">
        <title>Identification of key yeast species and microbe-microbe interactions impacting larval growth of Drosophila in the wild.</title>
        <authorList>
            <person name="Mure A."/>
            <person name="Sugiura Y."/>
            <person name="Maeda R."/>
            <person name="Honda K."/>
            <person name="Sakurai N."/>
            <person name="Takahashi Y."/>
            <person name="Watada M."/>
            <person name="Katoh T."/>
            <person name="Gotoh A."/>
            <person name="Gotoh Y."/>
            <person name="Taniguchi I."/>
            <person name="Nakamura K."/>
            <person name="Hayashi T."/>
            <person name="Katayama T."/>
            <person name="Uemura T."/>
            <person name="Hattori Y."/>
        </authorList>
    </citation>
    <scope>NUCLEOTIDE SEQUENCE [LARGE SCALE GENOMIC DNA]</scope>
    <source>
        <strain evidence="12 13">SC-9</strain>
    </source>
</reference>
<feature type="transmembrane region" description="Helical" evidence="8">
    <location>
        <begin position="163"/>
        <end position="182"/>
    </location>
</feature>
<feature type="transmembrane region" description="Helical" evidence="8">
    <location>
        <begin position="525"/>
        <end position="544"/>
    </location>
</feature>
<feature type="transmembrane region" description="Helical" evidence="8">
    <location>
        <begin position="608"/>
        <end position="635"/>
    </location>
</feature>
<evidence type="ECO:0000313" key="13">
    <source>
        <dbReference type="Proteomes" id="UP001360560"/>
    </source>
</evidence>
<evidence type="ECO:0000256" key="3">
    <source>
        <dbReference type="ARBA" id="ARBA00022448"/>
    </source>
</evidence>
<dbReference type="Pfam" id="PF14703">
    <property type="entry name" value="PHM7_cyt"/>
    <property type="match status" value="1"/>
</dbReference>
<dbReference type="Proteomes" id="UP001360560">
    <property type="component" value="Unassembled WGS sequence"/>
</dbReference>
<dbReference type="EMBL" id="BTFZ01000001">
    <property type="protein sequence ID" value="GMM33495.1"/>
    <property type="molecule type" value="Genomic_DNA"/>
</dbReference>
<feature type="transmembrane region" description="Helical" evidence="8">
    <location>
        <begin position="35"/>
        <end position="52"/>
    </location>
</feature>
<feature type="domain" description="CSC1/OSCA1-like 7TM region" evidence="9">
    <location>
        <begin position="470"/>
        <end position="739"/>
    </location>
</feature>
<protein>
    <submittedName>
        <fullName evidence="12">Csc1 protein</fullName>
    </submittedName>
</protein>
<feature type="transmembrane region" description="Helical" evidence="8">
    <location>
        <begin position="656"/>
        <end position="677"/>
    </location>
</feature>
<evidence type="ECO:0000259" key="10">
    <source>
        <dbReference type="Pfam" id="PF13967"/>
    </source>
</evidence>
<evidence type="ECO:0000256" key="4">
    <source>
        <dbReference type="ARBA" id="ARBA00022692"/>
    </source>
</evidence>
<feature type="transmembrane region" description="Helical" evidence="8">
    <location>
        <begin position="565"/>
        <end position="588"/>
    </location>
</feature>
<feature type="transmembrane region" description="Helical" evidence="8">
    <location>
        <begin position="745"/>
        <end position="763"/>
    </location>
</feature>
<accession>A0AAV5QGB0</accession>
<keyword evidence="6 8" id="KW-0472">Membrane</keyword>
<comment type="caution">
    <text evidence="12">The sequence shown here is derived from an EMBL/GenBank/DDBJ whole genome shotgun (WGS) entry which is preliminary data.</text>
</comment>
<evidence type="ECO:0000256" key="7">
    <source>
        <dbReference type="SAM" id="MobiDB-lite"/>
    </source>
</evidence>
<evidence type="ECO:0000256" key="8">
    <source>
        <dbReference type="SAM" id="Phobius"/>
    </source>
</evidence>
<feature type="domain" description="CSC1/OSCA1-like N-terminal transmembrane" evidence="10">
    <location>
        <begin position="31"/>
        <end position="184"/>
    </location>
</feature>
<dbReference type="InterPro" id="IPR027815">
    <property type="entry name" value="CSC1/OSCA1-like_cyt"/>
</dbReference>
<gene>
    <name evidence="12" type="ORF">DASC09_008200</name>
</gene>
<feature type="transmembrane region" description="Helical" evidence="8">
    <location>
        <begin position="115"/>
        <end position="134"/>
    </location>
</feature>
<organism evidence="12 13">
    <name type="scientific">Saccharomycopsis crataegensis</name>
    <dbReference type="NCBI Taxonomy" id="43959"/>
    <lineage>
        <taxon>Eukaryota</taxon>
        <taxon>Fungi</taxon>
        <taxon>Dikarya</taxon>
        <taxon>Ascomycota</taxon>
        <taxon>Saccharomycotina</taxon>
        <taxon>Saccharomycetes</taxon>
        <taxon>Saccharomycopsidaceae</taxon>
        <taxon>Saccharomycopsis</taxon>
    </lineage>
</organism>
<feature type="transmembrane region" description="Helical" evidence="8">
    <location>
        <begin position="683"/>
        <end position="700"/>
    </location>
</feature>
<evidence type="ECO:0000256" key="5">
    <source>
        <dbReference type="ARBA" id="ARBA00022989"/>
    </source>
</evidence>
<keyword evidence="13" id="KW-1185">Reference proteome</keyword>
<evidence type="ECO:0000256" key="2">
    <source>
        <dbReference type="ARBA" id="ARBA00007779"/>
    </source>
</evidence>
<feature type="transmembrane region" description="Helical" evidence="8">
    <location>
        <begin position="720"/>
        <end position="739"/>
    </location>
</feature>
<dbReference type="Pfam" id="PF02714">
    <property type="entry name" value="RSN1_7TM"/>
    <property type="match status" value="1"/>
</dbReference>
<dbReference type="GO" id="GO:0005227">
    <property type="term" value="F:calcium-activated cation channel activity"/>
    <property type="evidence" value="ECO:0007669"/>
    <property type="project" value="InterPro"/>
</dbReference>
<dbReference type="RefSeq" id="XP_064850495.1">
    <property type="nucleotide sequence ID" value="XM_064994423.1"/>
</dbReference>
<evidence type="ECO:0000256" key="1">
    <source>
        <dbReference type="ARBA" id="ARBA00004141"/>
    </source>
</evidence>
<comment type="similarity">
    <text evidence="2">Belongs to the CSC1 (TC 1.A.17) family.</text>
</comment>
<evidence type="ECO:0000259" key="9">
    <source>
        <dbReference type="Pfam" id="PF02714"/>
    </source>
</evidence>
<keyword evidence="3" id="KW-0813">Transport</keyword>
<proteinExistence type="inferred from homology"/>
<keyword evidence="4 8" id="KW-0812">Transmembrane</keyword>
<feature type="domain" description="CSC1/OSCA1-like cytosolic" evidence="11">
    <location>
        <begin position="204"/>
        <end position="458"/>
    </location>
</feature>
<feature type="transmembrane region" description="Helical" evidence="8">
    <location>
        <begin position="471"/>
        <end position="495"/>
    </location>
</feature>
<dbReference type="GO" id="GO:0005886">
    <property type="term" value="C:plasma membrane"/>
    <property type="evidence" value="ECO:0007669"/>
    <property type="project" value="TreeGrafter"/>
</dbReference>
<keyword evidence="5 8" id="KW-1133">Transmembrane helix</keyword>